<gene>
    <name evidence="1" type="ORF">F4554_005576</name>
</gene>
<dbReference type="Proteomes" id="UP000579605">
    <property type="component" value="Unassembled WGS sequence"/>
</dbReference>
<dbReference type="Gene3D" id="3.10.180.10">
    <property type="entry name" value="2,3-Dihydroxybiphenyl 1,2-Dioxygenase, domain 1"/>
    <property type="match status" value="1"/>
</dbReference>
<dbReference type="EMBL" id="JACBZH010000001">
    <property type="protein sequence ID" value="NYH92938.1"/>
    <property type="molecule type" value="Genomic_DNA"/>
</dbReference>
<sequence length="123" mass="14064">MISAAPIRFTANIDEMRRFLELLGFEAHIVSERKSPPNLTWVEMRGDVSIIGLHGADREESYVMFDTDEPLEALQARLQEAGFNDARITDEAWGRMLEVTDPQGESVQVNERMKDTYGYRVVD</sequence>
<organism evidence="1 2">
    <name type="scientific">Actinopolymorpha rutila</name>
    <dbReference type="NCBI Taxonomy" id="446787"/>
    <lineage>
        <taxon>Bacteria</taxon>
        <taxon>Bacillati</taxon>
        <taxon>Actinomycetota</taxon>
        <taxon>Actinomycetes</taxon>
        <taxon>Propionibacteriales</taxon>
        <taxon>Actinopolymorphaceae</taxon>
        <taxon>Actinopolymorpha</taxon>
    </lineage>
</organism>
<name>A0A852ZM36_9ACTN</name>
<evidence type="ECO:0000313" key="2">
    <source>
        <dbReference type="Proteomes" id="UP000579605"/>
    </source>
</evidence>
<proteinExistence type="predicted"/>
<dbReference type="CDD" id="cd06587">
    <property type="entry name" value="VOC"/>
    <property type="match status" value="1"/>
</dbReference>
<protein>
    <recommendedName>
        <fullName evidence="3">VOC domain-containing protein</fullName>
    </recommendedName>
</protein>
<dbReference type="RefSeq" id="WP_179790371.1">
    <property type="nucleotide sequence ID" value="NZ_BAAARR010000031.1"/>
</dbReference>
<dbReference type="AlphaFoldDB" id="A0A852ZM36"/>
<evidence type="ECO:0000313" key="1">
    <source>
        <dbReference type="EMBL" id="NYH92938.1"/>
    </source>
</evidence>
<evidence type="ECO:0008006" key="3">
    <source>
        <dbReference type="Google" id="ProtNLM"/>
    </source>
</evidence>
<comment type="caution">
    <text evidence="1">The sequence shown here is derived from an EMBL/GenBank/DDBJ whole genome shotgun (WGS) entry which is preliminary data.</text>
</comment>
<keyword evidence="2" id="KW-1185">Reference proteome</keyword>
<reference evidence="1 2" key="1">
    <citation type="submission" date="2020-07" db="EMBL/GenBank/DDBJ databases">
        <title>Sequencing the genomes of 1000 actinobacteria strains.</title>
        <authorList>
            <person name="Klenk H.-P."/>
        </authorList>
    </citation>
    <scope>NUCLEOTIDE SEQUENCE [LARGE SCALE GENOMIC DNA]</scope>
    <source>
        <strain evidence="1 2">DSM 18448</strain>
    </source>
</reference>
<dbReference type="SUPFAM" id="SSF54593">
    <property type="entry name" value="Glyoxalase/Bleomycin resistance protein/Dihydroxybiphenyl dioxygenase"/>
    <property type="match status" value="1"/>
</dbReference>
<dbReference type="InterPro" id="IPR029068">
    <property type="entry name" value="Glyas_Bleomycin-R_OHBP_Dase"/>
</dbReference>
<accession>A0A852ZM36</accession>